<dbReference type="GO" id="GO:0004540">
    <property type="term" value="F:RNA nuclease activity"/>
    <property type="evidence" value="ECO:0007669"/>
    <property type="project" value="InterPro"/>
</dbReference>
<dbReference type="Proteomes" id="UP000094969">
    <property type="component" value="Chromosome"/>
</dbReference>
<keyword evidence="5 8" id="KW-0378">Hydrolase</keyword>
<dbReference type="InterPro" id="IPR002716">
    <property type="entry name" value="PIN_dom"/>
</dbReference>
<dbReference type="GO" id="GO:0000287">
    <property type="term" value="F:magnesium ion binding"/>
    <property type="evidence" value="ECO:0007669"/>
    <property type="project" value="UniProtKB-UniRule"/>
</dbReference>
<dbReference type="HAMAP" id="MF_00265">
    <property type="entry name" value="VapC_Nob1"/>
    <property type="match status" value="1"/>
</dbReference>
<dbReference type="InterPro" id="IPR029060">
    <property type="entry name" value="PIN-like_dom_sf"/>
</dbReference>
<dbReference type="SUPFAM" id="SSF88723">
    <property type="entry name" value="PIN domain-like"/>
    <property type="match status" value="1"/>
</dbReference>
<dbReference type="InterPro" id="IPR050556">
    <property type="entry name" value="Type_II_TA_system_RNase"/>
</dbReference>
<organism evidence="10 11">
    <name type="scientific">Bosea vaviloviae</name>
    <dbReference type="NCBI Taxonomy" id="1526658"/>
    <lineage>
        <taxon>Bacteria</taxon>
        <taxon>Pseudomonadati</taxon>
        <taxon>Pseudomonadota</taxon>
        <taxon>Alphaproteobacteria</taxon>
        <taxon>Hyphomicrobiales</taxon>
        <taxon>Boseaceae</taxon>
        <taxon>Bosea</taxon>
    </lineage>
</organism>
<dbReference type="Pfam" id="PF01850">
    <property type="entry name" value="PIN"/>
    <property type="match status" value="1"/>
</dbReference>
<keyword evidence="2 8" id="KW-1277">Toxin-antitoxin system</keyword>
<evidence type="ECO:0000313" key="11">
    <source>
        <dbReference type="Proteomes" id="UP000094969"/>
    </source>
</evidence>
<keyword evidence="8" id="KW-0800">Toxin</keyword>
<evidence type="ECO:0000256" key="5">
    <source>
        <dbReference type="ARBA" id="ARBA00022801"/>
    </source>
</evidence>
<dbReference type="CDD" id="cd09881">
    <property type="entry name" value="PIN_VapC4-5_FitB-like"/>
    <property type="match status" value="1"/>
</dbReference>
<evidence type="ECO:0000256" key="3">
    <source>
        <dbReference type="ARBA" id="ARBA00022722"/>
    </source>
</evidence>
<dbReference type="InterPro" id="IPR022907">
    <property type="entry name" value="VapC_family"/>
</dbReference>
<dbReference type="Gene3D" id="3.40.50.1010">
    <property type="entry name" value="5'-nuclease"/>
    <property type="match status" value="1"/>
</dbReference>
<evidence type="ECO:0000256" key="2">
    <source>
        <dbReference type="ARBA" id="ARBA00022649"/>
    </source>
</evidence>
<dbReference type="PANTHER" id="PTHR33653">
    <property type="entry name" value="RIBONUCLEASE VAPC2"/>
    <property type="match status" value="1"/>
</dbReference>
<evidence type="ECO:0000259" key="9">
    <source>
        <dbReference type="Pfam" id="PF01850"/>
    </source>
</evidence>
<evidence type="ECO:0000313" key="10">
    <source>
        <dbReference type="EMBL" id="AOO84509.1"/>
    </source>
</evidence>
<keyword evidence="4 8" id="KW-0479">Metal-binding</keyword>
<evidence type="ECO:0000256" key="6">
    <source>
        <dbReference type="ARBA" id="ARBA00022842"/>
    </source>
</evidence>
<reference evidence="10 11" key="1">
    <citation type="journal article" date="2015" name="Antonie Van Leeuwenhoek">
        <title>Bosea vaviloviae sp. nov., a new species of slow-growing rhizobia isolated from nodules of the relict species Vavilovia formosa (Stev.) Fed.</title>
        <authorList>
            <person name="Safronova V.I."/>
            <person name="Kuznetsova I.G."/>
            <person name="Sazanova A.L."/>
            <person name="Kimeklis A.K."/>
            <person name="Belimov A.A."/>
            <person name="Andronov E.E."/>
            <person name="Pinaev A.G."/>
            <person name="Chizhevskaya E.P."/>
            <person name="Pukhaev A.R."/>
            <person name="Popov K.P."/>
            <person name="Willems A."/>
            <person name="Tikhonovich I.A."/>
        </authorList>
    </citation>
    <scope>NUCLEOTIDE SEQUENCE [LARGE SCALE GENOMIC DNA]</scope>
    <source>
        <strain evidence="10 11">Vaf18</strain>
    </source>
</reference>
<dbReference type="OrthoDB" id="5458135at2"/>
<evidence type="ECO:0000256" key="4">
    <source>
        <dbReference type="ARBA" id="ARBA00022723"/>
    </source>
</evidence>
<gene>
    <name evidence="8" type="primary">vapC</name>
    <name evidence="10" type="ORF">BHK69_15635</name>
</gene>
<comment type="cofactor">
    <cofactor evidence="1 8">
        <name>Mg(2+)</name>
        <dbReference type="ChEBI" id="CHEBI:18420"/>
    </cofactor>
</comment>
<keyword evidence="11" id="KW-1185">Reference proteome</keyword>
<dbReference type="GO" id="GO:0090729">
    <property type="term" value="F:toxin activity"/>
    <property type="evidence" value="ECO:0007669"/>
    <property type="project" value="UniProtKB-KW"/>
</dbReference>
<dbReference type="PANTHER" id="PTHR33653:SF1">
    <property type="entry name" value="RIBONUCLEASE VAPC2"/>
    <property type="match status" value="1"/>
</dbReference>
<comment type="similarity">
    <text evidence="7 8">Belongs to the PINc/VapC protein family.</text>
</comment>
<accession>A0A1D7UAY4</accession>
<proteinExistence type="inferred from homology"/>
<dbReference type="EC" id="3.1.-.-" evidence="8"/>
<protein>
    <recommendedName>
        <fullName evidence="8">Ribonuclease VapC</fullName>
        <shortName evidence="8">RNase VapC</shortName>
        <ecNumber evidence="8">3.1.-.-</ecNumber>
    </recommendedName>
    <alternativeName>
        <fullName evidence="8">Toxin VapC</fullName>
    </alternativeName>
</protein>
<evidence type="ECO:0000256" key="7">
    <source>
        <dbReference type="ARBA" id="ARBA00038093"/>
    </source>
</evidence>
<dbReference type="KEGG" id="bvv:BHK69_15635"/>
<feature type="binding site" evidence="8">
    <location>
        <position position="98"/>
    </location>
    <ligand>
        <name>Mg(2+)</name>
        <dbReference type="ChEBI" id="CHEBI:18420"/>
    </ligand>
</feature>
<dbReference type="EMBL" id="CP017147">
    <property type="protein sequence ID" value="AOO84509.1"/>
    <property type="molecule type" value="Genomic_DNA"/>
</dbReference>
<dbReference type="GO" id="GO:0016787">
    <property type="term" value="F:hydrolase activity"/>
    <property type="evidence" value="ECO:0007669"/>
    <property type="project" value="UniProtKB-KW"/>
</dbReference>
<evidence type="ECO:0000256" key="8">
    <source>
        <dbReference type="HAMAP-Rule" id="MF_00265"/>
    </source>
</evidence>
<dbReference type="STRING" id="1526658.BHK69_15635"/>
<keyword evidence="6 8" id="KW-0460">Magnesium</keyword>
<comment type="function">
    <text evidence="8">Toxic component of a toxin-antitoxin (TA) system. An RNase.</text>
</comment>
<sequence length="139" mass="15190">MLHMLDTDMSSYIIKGRLPNAAAILSAIPSSKLCISAVTRAELLYGLKRLPLDHRLHLVVRRFLDMVPSLPWDAAAADHYSEIRHQLASTGQPIGELDMMVAAHAIAAGAVLVTNNTRHFSRITAPLVMANWMDAPQPG</sequence>
<feature type="domain" description="PIN" evidence="9">
    <location>
        <begin position="4"/>
        <end position="123"/>
    </location>
</feature>
<evidence type="ECO:0000256" key="1">
    <source>
        <dbReference type="ARBA" id="ARBA00001946"/>
    </source>
</evidence>
<feature type="binding site" evidence="8">
    <location>
        <position position="6"/>
    </location>
    <ligand>
        <name>Mg(2+)</name>
        <dbReference type="ChEBI" id="CHEBI:18420"/>
    </ligand>
</feature>
<name>A0A1D7UAY4_9HYPH</name>
<keyword evidence="3 8" id="KW-0540">Nuclease</keyword>
<dbReference type="AlphaFoldDB" id="A0A1D7UAY4"/>